<evidence type="ECO:0000313" key="4">
    <source>
        <dbReference type="Proteomes" id="UP000004671"/>
    </source>
</evidence>
<protein>
    <recommendedName>
        <fullName evidence="1">DUF362 domain-containing protein</fullName>
    </recommendedName>
</protein>
<proteinExistence type="predicted"/>
<dbReference type="InterPro" id="IPR007160">
    <property type="entry name" value="DUF362"/>
</dbReference>
<dbReference type="KEGG" id="caby:Cabys_2025"/>
<dbReference type="PaxDb" id="880073-Calab_3146"/>
<dbReference type="InParanoid" id="H1XUC6"/>
<reference evidence="2 5" key="2">
    <citation type="submission" date="2016-11" db="EMBL/GenBank/DDBJ databases">
        <title>Genomic analysis of Caldithrix abyssi and proposal of a novel bacterial phylum Caldithrichaeota.</title>
        <authorList>
            <person name="Kublanov I."/>
            <person name="Sigalova O."/>
            <person name="Gavrilov S."/>
            <person name="Lebedinsky A."/>
            <person name="Ivanova N."/>
            <person name="Daum C."/>
            <person name="Reddy T."/>
            <person name="Klenk H.P."/>
            <person name="Goker M."/>
            <person name="Reva O."/>
            <person name="Miroshnichenko M."/>
            <person name="Kyprides N."/>
            <person name="Woyke T."/>
            <person name="Gelfand M."/>
        </authorList>
    </citation>
    <scope>NUCLEOTIDE SEQUENCE [LARGE SCALE GENOMIC DNA]</scope>
    <source>
        <strain evidence="2 5">LF13</strain>
    </source>
</reference>
<dbReference type="OrthoDB" id="9785671at2"/>
<dbReference type="EMBL" id="CP018099">
    <property type="protein sequence ID" value="APF18774.1"/>
    <property type="molecule type" value="Genomic_DNA"/>
</dbReference>
<dbReference type="HOGENOM" id="CLU_752141_0_0_0"/>
<dbReference type="STRING" id="880073.Cabys_2025"/>
<evidence type="ECO:0000259" key="1">
    <source>
        <dbReference type="Pfam" id="PF04015"/>
    </source>
</evidence>
<keyword evidence="4" id="KW-1185">Reference proteome</keyword>
<evidence type="ECO:0000313" key="2">
    <source>
        <dbReference type="EMBL" id="APF18774.1"/>
    </source>
</evidence>
<feature type="domain" description="DUF362" evidence="1">
    <location>
        <begin position="237"/>
        <end position="373"/>
    </location>
</feature>
<dbReference type="AlphaFoldDB" id="H1XUC6"/>
<dbReference type="Proteomes" id="UP000183868">
    <property type="component" value="Chromosome"/>
</dbReference>
<evidence type="ECO:0000313" key="3">
    <source>
        <dbReference type="EMBL" id="EHO42752.1"/>
    </source>
</evidence>
<dbReference type="RefSeq" id="WP_006930106.1">
    <property type="nucleotide sequence ID" value="NZ_CM001402.1"/>
</dbReference>
<dbReference type="EMBL" id="CM001402">
    <property type="protein sequence ID" value="EHO42752.1"/>
    <property type="molecule type" value="Genomic_DNA"/>
</dbReference>
<dbReference type="Proteomes" id="UP000004671">
    <property type="component" value="Chromosome"/>
</dbReference>
<organism evidence="3 4">
    <name type="scientific">Caldithrix abyssi DSM 13497</name>
    <dbReference type="NCBI Taxonomy" id="880073"/>
    <lineage>
        <taxon>Bacteria</taxon>
        <taxon>Pseudomonadati</taxon>
        <taxon>Calditrichota</taxon>
        <taxon>Calditrichia</taxon>
        <taxon>Calditrichales</taxon>
        <taxon>Calditrichaceae</taxon>
        <taxon>Caldithrix</taxon>
    </lineage>
</organism>
<accession>H1XUC6</accession>
<dbReference type="Pfam" id="PF04015">
    <property type="entry name" value="DUF362"/>
    <property type="match status" value="1"/>
</dbReference>
<gene>
    <name evidence="2" type="ORF">Cabys_2025</name>
    <name evidence="3" type="ORF">Calab_3146</name>
</gene>
<name>H1XUC6_CALAY</name>
<reference evidence="3 4" key="1">
    <citation type="submission" date="2011-09" db="EMBL/GenBank/DDBJ databases">
        <title>The permanent draft genome of Caldithrix abyssi DSM 13497.</title>
        <authorList>
            <consortium name="US DOE Joint Genome Institute (JGI-PGF)"/>
            <person name="Lucas S."/>
            <person name="Han J."/>
            <person name="Lapidus A."/>
            <person name="Bruce D."/>
            <person name="Goodwin L."/>
            <person name="Pitluck S."/>
            <person name="Peters L."/>
            <person name="Kyrpides N."/>
            <person name="Mavromatis K."/>
            <person name="Ivanova N."/>
            <person name="Mikhailova N."/>
            <person name="Chertkov O."/>
            <person name="Detter J.C."/>
            <person name="Tapia R."/>
            <person name="Han C."/>
            <person name="Land M."/>
            <person name="Hauser L."/>
            <person name="Markowitz V."/>
            <person name="Cheng J.-F."/>
            <person name="Hugenholtz P."/>
            <person name="Woyke T."/>
            <person name="Wu D."/>
            <person name="Spring S."/>
            <person name="Brambilla E."/>
            <person name="Klenk H.-P."/>
            <person name="Eisen J.A."/>
        </authorList>
    </citation>
    <scope>NUCLEOTIDE SEQUENCE [LARGE SCALE GENOMIC DNA]</scope>
    <source>
        <strain evidence="3 4">DSM 13497</strain>
    </source>
</reference>
<sequence length="428" mass="48064" precursor="true">MRRRYFLEISGKATAASLFFPLLGRAITPKPFPPEELADIYVVQKGPAAELTERLIELLGGIDRLVGSEDVVLLKVNSQWWAQGMTNTDVLLAFIRKIVERPNFKGEVIIADNHQSKTPNSRGWNTARPNGKLNYNDLVLWFHQKGFSNVNKVHWHPAGPNPHPLQFGGSGNSVVKGPEEGDGYVWDDALYYQSPYGNKTILSYPIFTSPFSGRRIDFKNGVWQKGKYLDVPLKLFNFSALNHHSAYAGVTASVKNFMGVVDMSCGYPAPQPQGTYNTHHIGVTPLFKLLARYRDALKKMPGFYGVYLHPEVFRFHFTGGVLGKFMKVVRRADLNIITAIKVGWGSRTDADKAMQTDSLIASTDPVALDFWAAKHVLLPATKAARAPEKYLRLNDPERTEGPFRRFLEECRRELGGTLSEEKMIIHSN</sequence>
<evidence type="ECO:0000313" key="5">
    <source>
        <dbReference type="Proteomes" id="UP000183868"/>
    </source>
</evidence>